<dbReference type="EMBL" id="JAHWGI010001436">
    <property type="protein sequence ID" value="KAK3932415.1"/>
    <property type="molecule type" value="Genomic_DNA"/>
</dbReference>
<dbReference type="Proteomes" id="UP001219518">
    <property type="component" value="Unassembled WGS sequence"/>
</dbReference>
<reference evidence="1" key="1">
    <citation type="submission" date="2021-07" db="EMBL/GenBank/DDBJ databases">
        <authorList>
            <person name="Catto M.A."/>
            <person name="Jacobson A."/>
            <person name="Kennedy G."/>
            <person name="Labadie P."/>
            <person name="Hunt B.G."/>
            <person name="Srinivasan R."/>
        </authorList>
    </citation>
    <scope>NUCLEOTIDE SEQUENCE</scope>
    <source>
        <strain evidence="1">PL_HMW_Pooled</strain>
        <tissue evidence="1">Head</tissue>
    </source>
</reference>
<gene>
    <name evidence="1" type="ORF">KUF71_012592</name>
</gene>
<dbReference type="AlphaFoldDB" id="A0AAE1I4X4"/>
<evidence type="ECO:0000313" key="2">
    <source>
        <dbReference type="Proteomes" id="UP001219518"/>
    </source>
</evidence>
<organism evidence="1 2">
    <name type="scientific">Frankliniella fusca</name>
    <dbReference type="NCBI Taxonomy" id="407009"/>
    <lineage>
        <taxon>Eukaryota</taxon>
        <taxon>Metazoa</taxon>
        <taxon>Ecdysozoa</taxon>
        <taxon>Arthropoda</taxon>
        <taxon>Hexapoda</taxon>
        <taxon>Insecta</taxon>
        <taxon>Pterygota</taxon>
        <taxon>Neoptera</taxon>
        <taxon>Paraneoptera</taxon>
        <taxon>Thysanoptera</taxon>
        <taxon>Terebrantia</taxon>
        <taxon>Thripoidea</taxon>
        <taxon>Thripidae</taxon>
        <taxon>Frankliniella</taxon>
    </lineage>
</organism>
<accession>A0AAE1I4X4</accession>
<comment type="caution">
    <text evidence="1">The sequence shown here is derived from an EMBL/GenBank/DDBJ whole genome shotgun (WGS) entry which is preliminary data.</text>
</comment>
<protein>
    <submittedName>
        <fullName evidence="1">Uroporphyrinogen decarboxylase</fullName>
    </submittedName>
</protein>
<evidence type="ECO:0000313" key="1">
    <source>
        <dbReference type="EMBL" id="KAK3932415.1"/>
    </source>
</evidence>
<reference evidence="1" key="2">
    <citation type="journal article" date="2023" name="BMC Genomics">
        <title>Pest status, molecular evolution, and epigenetic factors derived from the genome assembly of Frankliniella fusca, a thysanopteran phytovirus vector.</title>
        <authorList>
            <person name="Catto M.A."/>
            <person name="Labadie P.E."/>
            <person name="Jacobson A.L."/>
            <person name="Kennedy G.G."/>
            <person name="Srinivasan R."/>
            <person name="Hunt B.G."/>
        </authorList>
    </citation>
    <scope>NUCLEOTIDE SEQUENCE</scope>
    <source>
        <strain evidence="1">PL_HMW_Pooled</strain>
    </source>
</reference>
<proteinExistence type="predicted"/>
<name>A0AAE1I4X4_9NEOP</name>
<sequence length="126" mass="13204">SLAVAFGPRRAAPSRPAAAGTLLRAANTFVGCVFQQIGKVSESLNPLASLIKLKGKTWCAAGEDQEDEEVEKSNSTKTLISVCVIFHRPPCARLCGHARAVAPRSNLLVAAPSLSRARAGSHGDVK</sequence>
<keyword evidence="2" id="KW-1185">Reference proteome</keyword>
<feature type="non-terminal residue" evidence="1">
    <location>
        <position position="1"/>
    </location>
</feature>